<evidence type="ECO:0000313" key="8">
    <source>
        <dbReference type="Proteomes" id="UP000596742"/>
    </source>
</evidence>
<reference evidence="7" key="1">
    <citation type="submission" date="2018-11" db="EMBL/GenBank/DDBJ databases">
        <authorList>
            <person name="Alioto T."/>
            <person name="Alioto T."/>
        </authorList>
    </citation>
    <scope>NUCLEOTIDE SEQUENCE</scope>
</reference>
<proteinExistence type="predicted"/>
<accession>A0A8B6BQB7</accession>
<evidence type="ECO:0000256" key="5">
    <source>
        <dbReference type="SAM" id="Phobius"/>
    </source>
</evidence>
<feature type="transmembrane region" description="Helical" evidence="5">
    <location>
        <begin position="169"/>
        <end position="189"/>
    </location>
</feature>
<feature type="transmembrane region" description="Helical" evidence="5">
    <location>
        <begin position="139"/>
        <end position="157"/>
    </location>
</feature>
<evidence type="ECO:0000256" key="3">
    <source>
        <dbReference type="ARBA" id="ARBA00022989"/>
    </source>
</evidence>
<sequence>MTDLNEYLEETINKIGGFGPFQWILVLLIFGSKITDNWSTLMMTFGGAVPNWRCNLTTLYGLEYKAYNISEVCVLTASNISVKCNNRLFDPEMSTVVSEWDLVCERSWIPSTITSLQMGGVIAGGFVSGQMADTIGRKLTYVSALSALLVFNTAAAFSTSWQMFAALRFFIGMGCGFVSSVNFTFVLEFTTRESRSMLRFLPCREVFGILYACLCWWIHDWRSIQIGTATHYSQWRATKTRYPSTLPVNETSLISKTNIFMTLQVEKEK</sequence>
<comment type="subcellular location">
    <subcellularLocation>
        <location evidence="1">Membrane</location>
        <topology evidence="1">Multi-pass membrane protein</topology>
    </subcellularLocation>
</comment>
<dbReference type="InterPro" id="IPR020846">
    <property type="entry name" value="MFS_dom"/>
</dbReference>
<dbReference type="PANTHER" id="PTHR24064">
    <property type="entry name" value="SOLUTE CARRIER FAMILY 22 MEMBER"/>
    <property type="match status" value="1"/>
</dbReference>
<dbReference type="InterPro" id="IPR005828">
    <property type="entry name" value="MFS_sugar_transport-like"/>
</dbReference>
<evidence type="ECO:0000313" key="7">
    <source>
        <dbReference type="EMBL" id="VDH94070.1"/>
    </source>
</evidence>
<protein>
    <recommendedName>
        <fullName evidence="6">Major facilitator superfamily (MFS) profile domain-containing protein</fullName>
    </recommendedName>
</protein>
<dbReference type="EMBL" id="UYJE01000542">
    <property type="protein sequence ID" value="VDH94070.1"/>
    <property type="molecule type" value="Genomic_DNA"/>
</dbReference>
<organism evidence="7 8">
    <name type="scientific">Mytilus galloprovincialis</name>
    <name type="common">Mediterranean mussel</name>
    <dbReference type="NCBI Taxonomy" id="29158"/>
    <lineage>
        <taxon>Eukaryota</taxon>
        <taxon>Metazoa</taxon>
        <taxon>Spiralia</taxon>
        <taxon>Lophotrochozoa</taxon>
        <taxon>Mollusca</taxon>
        <taxon>Bivalvia</taxon>
        <taxon>Autobranchia</taxon>
        <taxon>Pteriomorphia</taxon>
        <taxon>Mytilida</taxon>
        <taxon>Mytiloidea</taxon>
        <taxon>Mytilidae</taxon>
        <taxon>Mytilinae</taxon>
        <taxon>Mytilus</taxon>
    </lineage>
</organism>
<dbReference type="SUPFAM" id="SSF103473">
    <property type="entry name" value="MFS general substrate transporter"/>
    <property type="match status" value="1"/>
</dbReference>
<dbReference type="PROSITE" id="PS00217">
    <property type="entry name" value="SUGAR_TRANSPORT_2"/>
    <property type="match status" value="1"/>
</dbReference>
<evidence type="ECO:0000256" key="1">
    <source>
        <dbReference type="ARBA" id="ARBA00004141"/>
    </source>
</evidence>
<feature type="domain" description="Major facilitator superfamily (MFS) profile" evidence="6">
    <location>
        <begin position="54"/>
        <end position="269"/>
    </location>
</feature>
<comment type="caution">
    <text evidence="7">The sequence shown here is derived from an EMBL/GenBank/DDBJ whole genome shotgun (WGS) entry which is preliminary data.</text>
</comment>
<dbReference type="GO" id="GO:0016020">
    <property type="term" value="C:membrane"/>
    <property type="evidence" value="ECO:0007669"/>
    <property type="project" value="UniProtKB-SubCell"/>
</dbReference>
<dbReference type="Gene3D" id="1.20.1250.20">
    <property type="entry name" value="MFS general substrate transporter like domains"/>
    <property type="match status" value="1"/>
</dbReference>
<keyword evidence="2 5" id="KW-0812">Transmembrane</keyword>
<dbReference type="PROSITE" id="PS50850">
    <property type="entry name" value="MFS"/>
    <property type="match status" value="1"/>
</dbReference>
<feature type="transmembrane region" description="Helical" evidence="5">
    <location>
        <begin position="12"/>
        <end position="32"/>
    </location>
</feature>
<dbReference type="Pfam" id="PF00083">
    <property type="entry name" value="Sugar_tr"/>
    <property type="match status" value="1"/>
</dbReference>
<dbReference type="InterPro" id="IPR036259">
    <property type="entry name" value="MFS_trans_sf"/>
</dbReference>
<dbReference type="GO" id="GO:0022857">
    <property type="term" value="F:transmembrane transporter activity"/>
    <property type="evidence" value="ECO:0007669"/>
    <property type="project" value="InterPro"/>
</dbReference>
<keyword evidence="8" id="KW-1185">Reference proteome</keyword>
<keyword evidence="3 5" id="KW-1133">Transmembrane helix</keyword>
<evidence type="ECO:0000256" key="2">
    <source>
        <dbReference type="ARBA" id="ARBA00022692"/>
    </source>
</evidence>
<gene>
    <name evidence="7" type="ORF">MGAL_10B069759</name>
</gene>
<evidence type="ECO:0000256" key="4">
    <source>
        <dbReference type="ARBA" id="ARBA00023136"/>
    </source>
</evidence>
<keyword evidence="4 5" id="KW-0472">Membrane</keyword>
<dbReference type="Proteomes" id="UP000596742">
    <property type="component" value="Unassembled WGS sequence"/>
</dbReference>
<evidence type="ECO:0000259" key="6">
    <source>
        <dbReference type="PROSITE" id="PS50850"/>
    </source>
</evidence>
<name>A0A8B6BQB7_MYTGA</name>
<dbReference type="InterPro" id="IPR005829">
    <property type="entry name" value="Sugar_transporter_CS"/>
</dbReference>
<dbReference type="AlphaFoldDB" id="A0A8B6BQB7"/>
<dbReference type="OrthoDB" id="6126295at2759"/>